<dbReference type="PANTHER" id="PTHR47510">
    <property type="entry name" value="REVERSE TRANSCRIPTASE DOMAIN-CONTAINING PROTEIN"/>
    <property type="match status" value="1"/>
</dbReference>
<gene>
    <name evidence="1" type="ORF">DILT_LOCUS8427</name>
</gene>
<evidence type="ECO:0008006" key="3">
    <source>
        <dbReference type="Google" id="ProtNLM"/>
    </source>
</evidence>
<dbReference type="PANTHER" id="PTHR47510:SF3">
    <property type="entry name" value="ENDO_EXONUCLEASE_PHOSPHATASE DOMAIN-CONTAINING PROTEIN"/>
    <property type="match status" value="1"/>
</dbReference>
<evidence type="ECO:0000313" key="2">
    <source>
        <dbReference type="Proteomes" id="UP000281553"/>
    </source>
</evidence>
<dbReference type="Proteomes" id="UP000281553">
    <property type="component" value="Unassembled WGS sequence"/>
</dbReference>
<dbReference type="OrthoDB" id="6243574at2759"/>
<dbReference type="EMBL" id="UYRU01054262">
    <property type="protein sequence ID" value="VDN12596.1"/>
    <property type="molecule type" value="Genomic_DNA"/>
</dbReference>
<reference evidence="1 2" key="1">
    <citation type="submission" date="2018-11" db="EMBL/GenBank/DDBJ databases">
        <authorList>
            <consortium name="Pathogen Informatics"/>
        </authorList>
    </citation>
    <scope>NUCLEOTIDE SEQUENCE [LARGE SCALE GENOMIC DNA]</scope>
</reference>
<accession>A0A3P7P3M0</accession>
<sequence length="288" mass="32993">MRRLSRLFHQQKDTSVPPLIKLTFEQDKRFSEEKQLADELKFAENPSLKVMEPFSCIVKAHRKTQHPILGYALRNLIADFKLTADNFNVFLCRRFSKNWAAALLTIQAWSADVLEIISFTIWDGTIGIQPFRQYYSPGPDGVPISLLKAEANYIHPSLLCKVFDLAFESETLPGLWKESTILPLPKYSRSTSFDDIRPINTLPAASKTLEILIKDTMMRHLTENNLVNVAQYAILEKRSHSTCQLSFFDHVLQCRASGFAPSRVHFDFTKAFHRIEHDLLLNNLPLSG</sequence>
<evidence type="ECO:0000313" key="1">
    <source>
        <dbReference type="EMBL" id="VDN12596.1"/>
    </source>
</evidence>
<name>A0A3P7P3M0_DIBLA</name>
<proteinExistence type="predicted"/>
<protein>
    <recommendedName>
        <fullName evidence="3">Reverse transcriptase domain-containing protein</fullName>
    </recommendedName>
</protein>
<organism evidence="1 2">
    <name type="scientific">Dibothriocephalus latus</name>
    <name type="common">Fish tapeworm</name>
    <name type="synonym">Diphyllobothrium latum</name>
    <dbReference type="NCBI Taxonomy" id="60516"/>
    <lineage>
        <taxon>Eukaryota</taxon>
        <taxon>Metazoa</taxon>
        <taxon>Spiralia</taxon>
        <taxon>Lophotrochozoa</taxon>
        <taxon>Platyhelminthes</taxon>
        <taxon>Cestoda</taxon>
        <taxon>Eucestoda</taxon>
        <taxon>Diphyllobothriidea</taxon>
        <taxon>Diphyllobothriidae</taxon>
        <taxon>Dibothriocephalus</taxon>
    </lineage>
</organism>
<keyword evidence="2" id="KW-1185">Reference proteome</keyword>
<dbReference type="AlphaFoldDB" id="A0A3P7P3M0"/>